<evidence type="ECO:0000313" key="1">
    <source>
        <dbReference type="EMBL" id="GET37074.1"/>
    </source>
</evidence>
<organism evidence="1 2">
    <name type="scientific">Microseira wollei NIES-4236</name>
    <dbReference type="NCBI Taxonomy" id="2530354"/>
    <lineage>
        <taxon>Bacteria</taxon>
        <taxon>Bacillati</taxon>
        <taxon>Cyanobacteriota</taxon>
        <taxon>Cyanophyceae</taxon>
        <taxon>Oscillatoriophycideae</taxon>
        <taxon>Aerosakkonematales</taxon>
        <taxon>Aerosakkonemataceae</taxon>
        <taxon>Microseira</taxon>
    </lineage>
</organism>
<reference evidence="1" key="1">
    <citation type="submission" date="2019-10" db="EMBL/GenBank/DDBJ databases">
        <title>Draft genome sequece of Microseira wollei NIES-4236.</title>
        <authorList>
            <person name="Yamaguchi H."/>
            <person name="Suzuki S."/>
            <person name="Kawachi M."/>
        </authorList>
    </citation>
    <scope>NUCLEOTIDE SEQUENCE</scope>
    <source>
        <strain evidence="1">NIES-4236</strain>
    </source>
</reference>
<dbReference type="EMBL" id="BLAY01000022">
    <property type="protein sequence ID" value="GET37074.1"/>
    <property type="molecule type" value="Genomic_DNA"/>
</dbReference>
<comment type="caution">
    <text evidence="1">The sequence shown here is derived from an EMBL/GenBank/DDBJ whole genome shotgun (WGS) entry which is preliminary data.</text>
</comment>
<keyword evidence="2" id="KW-1185">Reference proteome</keyword>
<sequence>MSNFVLVLDSKSQPLNLAWQTGDIAALVKHGVSYVGKVVVQSEKRLEVRISKLRIGGTLDKFVKLLSQNGYQYP</sequence>
<evidence type="ECO:0000313" key="2">
    <source>
        <dbReference type="Proteomes" id="UP001050975"/>
    </source>
</evidence>
<evidence type="ECO:0008006" key="3">
    <source>
        <dbReference type="Google" id="ProtNLM"/>
    </source>
</evidence>
<dbReference type="AlphaFoldDB" id="A0AAV3WFZ8"/>
<proteinExistence type="predicted"/>
<name>A0AAV3WFZ8_9CYAN</name>
<protein>
    <recommendedName>
        <fullName evidence="3">HNH endonuclease</fullName>
    </recommendedName>
</protein>
<gene>
    <name evidence="1" type="ORF">MiSe_18270</name>
</gene>
<accession>A0AAV3WFZ8</accession>
<dbReference type="RefSeq" id="WP_226577934.1">
    <property type="nucleotide sequence ID" value="NZ_BLAY01000022.1"/>
</dbReference>
<dbReference type="Proteomes" id="UP001050975">
    <property type="component" value="Unassembled WGS sequence"/>
</dbReference>